<name>A0A382TRG9_9ZZZZ</name>
<accession>A0A382TRG9</accession>
<reference evidence="1" key="1">
    <citation type="submission" date="2018-05" db="EMBL/GenBank/DDBJ databases">
        <authorList>
            <person name="Lanie J.A."/>
            <person name="Ng W.-L."/>
            <person name="Kazmierczak K.M."/>
            <person name="Andrzejewski T.M."/>
            <person name="Davidsen T.M."/>
            <person name="Wayne K.J."/>
            <person name="Tettelin H."/>
            <person name="Glass J.I."/>
            <person name="Rusch D."/>
            <person name="Podicherti R."/>
            <person name="Tsui H.-C.T."/>
            <person name="Winkler M.E."/>
        </authorList>
    </citation>
    <scope>NUCLEOTIDE SEQUENCE</scope>
</reference>
<dbReference type="AlphaFoldDB" id="A0A382TRG9"/>
<sequence>MRVSRANCRYNALTYPGKDSVFPCPTHESIDVRTDRDTSNGNELDPILRHGRDLRCVYDLRVHRYLNSLKDVSASQIDRRSLVEREFDVGFVCTDQCTHYPVDAPAGQVMCLKLISA</sequence>
<protein>
    <submittedName>
        <fullName evidence="1">Uncharacterized protein</fullName>
    </submittedName>
</protein>
<organism evidence="1">
    <name type="scientific">marine metagenome</name>
    <dbReference type="NCBI Taxonomy" id="408172"/>
    <lineage>
        <taxon>unclassified sequences</taxon>
        <taxon>metagenomes</taxon>
        <taxon>ecological metagenomes</taxon>
    </lineage>
</organism>
<gene>
    <name evidence="1" type="ORF">METZ01_LOCUS377011</name>
</gene>
<dbReference type="EMBL" id="UINC01138295">
    <property type="protein sequence ID" value="SVD24157.1"/>
    <property type="molecule type" value="Genomic_DNA"/>
</dbReference>
<proteinExistence type="predicted"/>
<evidence type="ECO:0000313" key="1">
    <source>
        <dbReference type="EMBL" id="SVD24157.1"/>
    </source>
</evidence>